<keyword evidence="2" id="KW-1185">Reference proteome</keyword>
<evidence type="ECO:0000313" key="2">
    <source>
        <dbReference type="Proteomes" id="UP000789860"/>
    </source>
</evidence>
<dbReference type="Proteomes" id="UP000789860">
    <property type="component" value="Unassembled WGS sequence"/>
</dbReference>
<proteinExistence type="predicted"/>
<evidence type="ECO:0000313" key="1">
    <source>
        <dbReference type="EMBL" id="CAG8444782.1"/>
    </source>
</evidence>
<gene>
    <name evidence="1" type="ORF">SCALOS_LOCUS858</name>
</gene>
<comment type="caution">
    <text evidence="1">The sequence shown here is derived from an EMBL/GenBank/DDBJ whole genome shotgun (WGS) entry which is preliminary data.</text>
</comment>
<protein>
    <submittedName>
        <fullName evidence="1">3467_t:CDS:1</fullName>
    </submittedName>
</protein>
<dbReference type="EMBL" id="CAJVPM010000451">
    <property type="protein sequence ID" value="CAG8444782.1"/>
    <property type="molecule type" value="Genomic_DNA"/>
</dbReference>
<accession>A0ACA9K1S0</accession>
<organism evidence="1 2">
    <name type="scientific">Scutellospora calospora</name>
    <dbReference type="NCBI Taxonomy" id="85575"/>
    <lineage>
        <taxon>Eukaryota</taxon>
        <taxon>Fungi</taxon>
        <taxon>Fungi incertae sedis</taxon>
        <taxon>Mucoromycota</taxon>
        <taxon>Glomeromycotina</taxon>
        <taxon>Glomeromycetes</taxon>
        <taxon>Diversisporales</taxon>
        <taxon>Gigasporaceae</taxon>
        <taxon>Scutellospora</taxon>
    </lineage>
</organism>
<sequence length="339" mass="40100">MPSVIIDKKITYSRFGGLYRKLNNASAIKRARSSCSHQNYTTTDIKNFCHEYYKDYDNFSMIYWDDLLDFTFIRNHIRVINRGHDFNLETLKNLFGKNIYYFKETKRYGFQYFDMINTTRSLGNKFDDKFFISEFQSRNEKLLHFGSLHGSSRIILDDNKNKDFLNKVKKNLKFNHPKLILCIKRIIKELGGLKNYIGVHIRTGETTIDDKMFRDIFNNTTDTIFEQVNYYFLNGKFDNMKCLESKRPVIYLATDAKNPRQTFRNFYSTFEPCIFSMSNFEHHLNIINNLTTTYDNYNLKNFFIPLVDLLVISGGGYFVGTNLSTFSKVAKEIHTFQIT</sequence>
<reference evidence="1" key="1">
    <citation type="submission" date="2021-06" db="EMBL/GenBank/DDBJ databases">
        <authorList>
            <person name="Kallberg Y."/>
            <person name="Tangrot J."/>
            <person name="Rosling A."/>
        </authorList>
    </citation>
    <scope>NUCLEOTIDE SEQUENCE</scope>
    <source>
        <strain evidence="1">AU212A</strain>
    </source>
</reference>
<name>A0ACA9K1S0_9GLOM</name>